<evidence type="ECO:0000256" key="1">
    <source>
        <dbReference type="SAM" id="MobiDB-lite"/>
    </source>
</evidence>
<accession>A0A699TFY5</accession>
<feature type="compositionally biased region" description="Acidic residues" evidence="1">
    <location>
        <begin position="90"/>
        <end position="99"/>
    </location>
</feature>
<protein>
    <submittedName>
        <fullName evidence="2">Nucleotide-binding alpha-beta plait domain-containing protein</fullName>
    </submittedName>
</protein>
<feature type="non-terminal residue" evidence="2">
    <location>
        <position position="128"/>
    </location>
</feature>
<dbReference type="AlphaFoldDB" id="A0A699TFY5"/>
<feature type="non-terminal residue" evidence="2">
    <location>
        <position position="1"/>
    </location>
</feature>
<proteinExistence type="predicted"/>
<name>A0A699TFY5_TANCI</name>
<sequence length="128" mass="14544">KGNKELETESNPAIMLDDDCIMKKDLPLSLIRRVKEFASLANIKSVFNNEGFVDISIRFMGELWIMKVFWIRAKEVPGLVSEFMEESDDESIFEEEMPDMEGGRPENNVFGESSDPDAIAETVFTESV</sequence>
<reference evidence="2" key="1">
    <citation type="journal article" date="2019" name="Sci. Rep.">
        <title>Draft genome of Tanacetum cinerariifolium, the natural source of mosquito coil.</title>
        <authorList>
            <person name="Yamashiro T."/>
            <person name="Shiraishi A."/>
            <person name="Satake H."/>
            <person name="Nakayama K."/>
        </authorList>
    </citation>
    <scope>NUCLEOTIDE SEQUENCE</scope>
</reference>
<comment type="caution">
    <text evidence="2">The sequence shown here is derived from an EMBL/GenBank/DDBJ whole genome shotgun (WGS) entry which is preliminary data.</text>
</comment>
<dbReference type="EMBL" id="BKCJ011245734">
    <property type="protein sequence ID" value="GFD09465.1"/>
    <property type="molecule type" value="Genomic_DNA"/>
</dbReference>
<evidence type="ECO:0000313" key="2">
    <source>
        <dbReference type="EMBL" id="GFD09465.1"/>
    </source>
</evidence>
<feature type="region of interest" description="Disordered" evidence="1">
    <location>
        <begin position="90"/>
        <end position="114"/>
    </location>
</feature>
<organism evidence="2">
    <name type="scientific">Tanacetum cinerariifolium</name>
    <name type="common">Dalmatian daisy</name>
    <name type="synonym">Chrysanthemum cinerariifolium</name>
    <dbReference type="NCBI Taxonomy" id="118510"/>
    <lineage>
        <taxon>Eukaryota</taxon>
        <taxon>Viridiplantae</taxon>
        <taxon>Streptophyta</taxon>
        <taxon>Embryophyta</taxon>
        <taxon>Tracheophyta</taxon>
        <taxon>Spermatophyta</taxon>
        <taxon>Magnoliopsida</taxon>
        <taxon>eudicotyledons</taxon>
        <taxon>Gunneridae</taxon>
        <taxon>Pentapetalae</taxon>
        <taxon>asterids</taxon>
        <taxon>campanulids</taxon>
        <taxon>Asterales</taxon>
        <taxon>Asteraceae</taxon>
        <taxon>Asteroideae</taxon>
        <taxon>Anthemideae</taxon>
        <taxon>Anthemidinae</taxon>
        <taxon>Tanacetum</taxon>
    </lineage>
</organism>
<gene>
    <name evidence="2" type="ORF">Tci_881434</name>
</gene>